<evidence type="ECO:0000313" key="8">
    <source>
        <dbReference type="Proteomes" id="UP000229757"/>
    </source>
</evidence>
<feature type="transmembrane region" description="Helical" evidence="5">
    <location>
        <begin position="70"/>
        <end position="89"/>
    </location>
</feature>
<feature type="transmembrane region" description="Helical" evidence="5">
    <location>
        <begin position="166"/>
        <end position="193"/>
    </location>
</feature>
<dbReference type="OrthoDB" id="9808452at2"/>
<accession>A0A2K8KRV1</accession>
<keyword evidence="8" id="KW-1185">Reference proteome</keyword>
<evidence type="ECO:0000313" key="7">
    <source>
        <dbReference type="EMBL" id="ATX77342.1"/>
    </source>
</evidence>
<dbReference type="InterPro" id="IPR006977">
    <property type="entry name" value="Yip1_dom"/>
</dbReference>
<name>A0A2K8KRV1_9GAMM</name>
<reference evidence="7 8" key="1">
    <citation type="journal article" date="2017" name="Environ. Microbiol.">
        <title>Genomic and physiological analyses of 'Reinekea forsetii' reveal a versatile opportunistic lifestyle during spring algae blooms.</title>
        <authorList>
            <person name="Avci B."/>
            <person name="Hahnke R.L."/>
            <person name="Chafee M."/>
            <person name="Fischer T."/>
            <person name="Gruber-Vodicka H."/>
            <person name="Tegetmeyer H.E."/>
            <person name="Harder J."/>
            <person name="Fuchs B.M."/>
            <person name="Amann R.I."/>
            <person name="Teeling H."/>
        </authorList>
    </citation>
    <scope>NUCLEOTIDE SEQUENCE [LARGE SCALE GENOMIC DNA]</scope>
    <source>
        <strain evidence="7 8">Hel1_31_D35</strain>
    </source>
</reference>
<evidence type="ECO:0000256" key="1">
    <source>
        <dbReference type="ARBA" id="ARBA00004141"/>
    </source>
</evidence>
<evidence type="ECO:0000256" key="5">
    <source>
        <dbReference type="SAM" id="Phobius"/>
    </source>
</evidence>
<gene>
    <name evidence="7" type="ORF">REIFOR_02209</name>
</gene>
<keyword evidence="3 5" id="KW-1133">Transmembrane helix</keyword>
<keyword evidence="2 5" id="KW-0812">Transmembrane</keyword>
<keyword evidence="4 5" id="KW-0472">Membrane</keyword>
<feature type="transmembrane region" description="Helical" evidence="5">
    <location>
        <begin position="110"/>
        <end position="130"/>
    </location>
</feature>
<evidence type="ECO:0000256" key="3">
    <source>
        <dbReference type="ARBA" id="ARBA00022989"/>
    </source>
</evidence>
<feature type="domain" description="Yip1" evidence="6">
    <location>
        <begin position="7"/>
        <end position="183"/>
    </location>
</feature>
<evidence type="ECO:0000259" key="6">
    <source>
        <dbReference type="Pfam" id="PF04893"/>
    </source>
</evidence>
<dbReference type="GO" id="GO:0016020">
    <property type="term" value="C:membrane"/>
    <property type="evidence" value="ECO:0007669"/>
    <property type="project" value="UniProtKB-SubCell"/>
</dbReference>
<dbReference type="Proteomes" id="UP000229757">
    <property type="component" value="Chromosome"/>
</dbReference>
<dbReference type="RefSeq" id="WP_100257611.1">
    <property type="nucleotide sequence ID" value="NZ_CP011797.1"/>
</dbReference>
<evidence type="ECO:0000256" key="2">
    <source>
        <dbReference type="ARBA" id="ARBA00022692"/>
    </source>
</evidence>
<dbReference type="KEGG" id="rfo:REIFOR_02209"/>
<feature type="transmembrane region" description="Helical" evidence="5">
    <location>
        <begin position="136"/>
        <end position="154"/>
    </location>
</feature>
<dbReference type="Pfam" id="PF04893">
    <property type="entry name" value="Yip1"/>
    <property type="match status" value="1"/>
</dbReference>
<protein>
    <submittedName>
        <fullName evidence="7">Conserved hypothetical membrane protein</fullName>
    </submittedName>
</protein>
<evidence type="ECO:0000256" key="4">
    <source>
        <dbReference type="ARBA" id="ARBA00023136"/>
    </source>
</evidence>
<dbReference type="AlphaFoldDB" id="A0A2K8KRV1"/>
<sequence length="202" mass="22111">MILNHIWGIFAHPDEEWESIRAEPNTLSRHYFTHALLLAAIPAVCGYIGITQVGWTVGASDTVYRLTTESALFLCILFYGAMIVGVIVLGKFIDFLAETFRGDDHTPRGIALATYTTAPLFLSGLVALYPVLWLDLIVGLVALAYSVYLLYEGIPILMNIPKERGFIFASAIVTIGMVMFVALLAITVIIWGIGLGPIYITG</sequence>
<dbReference type="EMBL" id="CP011797">
    <property type="protein sequence ID" value="ATX77342.1"/>
    <property type="molecule type" value="Genomic_DNA"/>
</dbReference>
<comment type="subcellular location">
    <subcellularLocation>
        <location evidence="1">Membrane</location>
        <topology evidence="1">Multi-pass membrane protein</topology>
    </subcellularLocation>
</comment>
<proteinExistence type="predicted"/>
<feature type="transmembrane region" description="Helical" evidence="5">
    <location>
        <begin position="31"/>
        <end position="50"/>
    </location>
</feature>
<organism evidence="7 8">
    <name type="scientific">Reinekea forsetii</name>
    <dbReference type="NCBI Taxonomy" id="1336806"/>
    <lineage>
        <taxon>Bacteria</taxon>
        <taxon>Pseudomonadati</taxon>
        <taxon>Pseudomonadota</taxon>
        <taxon>Gammaproteobacteria</taxon>
        <taxon>Oceanospirillales</taxon>
        <taxon>Saccharospirillaceae</taxon>
        <taxon>Reinekea</taxon>
    </lineage>
</organism>